<proteinExistence type="predicted"/>
<protein>
    <submittedName>
        <fullName evidence="1">Uncharacterized protein</fullName>
    </submittedName>
</protein>
<keyword evidence="2" id="KW-1185">Reference proteome</keyword>
<gene>
    <name evidence="1" type="ORF">HDK90DRAFT_422961</name>
</gene>
<dbReference type="EMBL" id="JBBWRZ010000015">
    <property type="protein sequence ID" value="KAK8222626.1"/>
    <property type="molecule type" value="Genomic_DNA"/>
</dbReference>
<sequence length="240" mass="26142">MRHRPRTTRAGTCWHGLFRSPVIARGYPHANGGDLNLKIPGDLGLEMPLDLMAVMLGTSLATEFNGSLIIKGFSAILIATKLLGNGTMQWHLIRNEDGSHLGYNDPRIAQLQASQTRKIGLLELSSPSVKRHVVGWCALAQSNTGTLHAPHPVAISACSTVPPRGVVVEKLTLTGGQYINIGLSAALNPRHEILELTSPNSTYKQNIYYLSRKPVLLYDDDERRGWLVNCASALLHIAIA</sequence>
<organism evidence="1 2">
    <name type="scientific">Phyllosticta capitalensis</name>
    <dbReference type="NCBI Taxonomy" id="121624"/>
    <lineage>
        <taxon>Eukaryota</taxon>
        <taxon>Fungi</taxon>
        <taxon>Dikarya</taxon>
        <taxon>Ascomycota</taxon>
        <taxon>Pezizomycotina</taxon>
        <taxon>Dothideomycetes</taxon>
        <taxon>Dothideomycetes incertae sedis</taxon>
        <taxon>Botryosphaeriales</taxon>
        <taxon>Phyllostictaceae</taxon>
        <taxon>Phyllosticta</taxon>
    </lineage>
</organism>
<accession>A0ABR1Y8H5</accession>
<comment type="caution">
    <text evidence="1">The sequence shown here is derived from an EMBL/GenBank/DDBJ whole genome shotgun (WGS) entry which is preliminary data.</text>
</comment>
<reference evidence="1 2" key="1">
    <citation type="submission" date="2024-04" db="EMBL/GenBank/DDBJ databases">
        <title>Phyllosticta paracitricarpa is synonymous to the EU quarantine fungus P. citricarpa based on phylogenomic analyses.</title>
        <authorList>
            <consortium name="Lawrence Berkeley National Laboratory"/>
            <person name="Van Ingen-Buijs V.A."/>
            <person name="Van Westerhoven A.C."/>
            <person name="Haridas S."/>
            <person name="Skiadas P."/>
            <person name="Martin F."/>
            <person name="Groenewald J.Z."/>
            <person name="Crous P.W."/>
            <person name="Seidl M.F."/>
        </authorList>
    </citation>
    <scope>NUCLEOTIDE SEQUENCE [LARGE SCALE GENOMIC DNA]</scope>
    <source>
        <strain evidence="1 2">CBS 123374</strain>
    </source>
</reference>
<feature type="non-terminal residue" evidence="1">
    <location>
        <position position="240"/>
    </location>
</feature>
<evidence type="ECO:0000313" key="2">
    <source>
        <dbReference type="Proteomes" id="UP001492380"/>
    </source>
</evidence>
<evidence type="ECO:0000313" key="1">
    <source>
        <dbReference type="EMBL" id="KAK8222626.1"/>
    </source>
</evidence>
<dbReference type="Proteomes" id="UP001492380">
    <property type="component" value="Unassembled WGS sequence"/>
</dbReference>
<name>A0ABR1Y8H5_9PEZI</name>